<evidence type="ECO:0000259" key="3">
    <source>
        <dbReference type="Pfam" id="PF00501"/>
    </source>
</evidence>
<dbReference type="Pfam" id="PF00501">
    <property type="entry name" value="AMP-binding"/>
    <property type="match status" value="1"/>
</dbReference>
<keyword evidence="6" id="KW-1185">Reference proteome</keyword>
<proteinExistence type="inferred from homology"/>
<evidence type="ECO:0000259" key="4">
    <source>
        <dbReference type="Pfam" id="PF13193"/>
    </source>
</evidence>
<keyword evidence="2 5" id="KW-0436">Ligase</keyword>
<dbReference type="GO" id="GO:0016877">
    <property type="term" value="F:ligase activity, forming carbon-sulfur bonds"/>
    <property type="evidence" value="ECO:0007669"/>
    <property type="project" value="UniProtKB-ARBA"/>
</dbReference>
<dbReference type="PROSITE" id="PS00455">
    <property type="entry name" value="AMP_BINDING"/>
    <property type="match status" value="1"/>
</dbReference>
<dbReference type="InterPro" id="IPR050237">
    <property type="entry name" value="ATP-dep_AMP-bd_enzyme"/>
</dbReference>
<dbReference type="RefSeq" id="WP_124764380.1">
    <property type="nucleotide sequence ID" value="NZ_JAFBDY010000007.1"/>
</dbReference>
<dbReference type="CDD" id="cd05936">
    <property type="entry name" value="FC-FACS_FadD_like"/>
    <property type="match status" value="1"/>
</dbReference>
<dbReference type="AlphaFoldDB" id="A0A3N9UE45"/>
<accession>A0A3N9UE45</accession>
<evidence type="ECO:0000313" key="5">
    <source>
        <dbReference type="EMBL" id="RQW74593.1"/>
    </source>
</evidence>
<dbReference type="Gene3D" id="3.40.50.12780">
    <property type="entry name" value="N-terminal domain of ligase-like"/>
    <property type="match status" value="1"/>
</dbReference>
<feature type="domain" description="AMP-binding enzyme C-terminal" evidence="4">
    <location>
        <begin position="430"/>
        <end position="504"/>
    </location>
</feature>
<dbReference type="InterPro" id="IPR000873">
    <property type="entry name" value="AMP-dep_synth/lig_dom"/>
</dbReference>
<dbReference type="Pfam" id="PF13193">
    <property type="entry name" value="AMP-binding_C"/>
    <property type="match status" value="1"/>
</dbReference>
<protein>
    <submittedName>
        <fullName evidence="5">Long-chain-fatty-acid--CoA ligase</fullName>
    </submittedName>
</protein>
<dbReference type="NCBIfam" id="NF004837">
    <property type="entry name" value="PRK06187.1"/>
    <property type="match status" value="1"/>
</dbReference>
<dbReference type="InterPro" id="IPR045851">
    <property type="entry name" value="AMP-bd_C_sf"/>
</dbReference>
<dbReference type="InterPro" id="IPR025110">
    <property type="entry name" value="AMP-bd_C"/>
</dbReference>
<comment type="similarity">
    <text evidence="1">Belongs to the ATP-dependent AMP-binding enzyme family.</text>
</comment>
<dbReference type="Gene3D" id="3.30.300.30">
    <property type="match status" value="1"/>
</dbReference>
<evidence type="ECO:0000313" key="6">
    <source>
        <dbReference type="Proteomes" id="UP000274033"/>
    </source>
</evidence>
<dbReference type="Proteomes" id="UP000274033">
    <property type="component" value="Unassembled WGS sequence"/>
</dbReference>
<dbReference type="OrthoDB" id="9803968at2"/>
<dbReference type="PANTHER" id="PTHR43767:SF3">
    <property type="entry name" value="LONG-CHAIN-FATTY-ACID--COA LIGASE"/>
    <property type="match status" value="1"/>
</dbReference>
<sequence>MNLVEQVRQRALEQPNRIAFHYKGKDITYGEFEQAVGQFASVIRHLNIQKGEHIALLLGNRPEFLISLYAAMRAGVTVIPINPIYTMDEITYIVNNGDVKAIIAEESFLKTIEKGIHAFPQVESYLICESSNKIEEKVSILSESVKEKVKLFNKELDSITTLFDCVEIDHEDTAVILYTSGTTGYPKGAMLSHKNLYSNARDVSNHFLMSSEDRVIATLPLFHVFGLTVVANAPLLKGANILIAPRFSPSEIYELAETQKATVFAGVPTMLNFLCQFKKGNPENFSYLRLAISGGAPLPISVLHSFEERFNIKVSEGYGLSEAAPVTCFNPLNRERKPGSIGMSIPNVENRVVDDQGNEVPIGEVGELVVRGPNVMKGYYKLPEETSNAIREGWLYTGDLARKDEDDYFYIVDRKKDLIIVGGYNVYPREVEEVLYSHPNVLESAVVGIPDPDFGETVYAYVTLKENTSTICELQQFCAKSLAKYKIPEVIEFIDRIPKNSTGKILKRELKEMEKTN</sequence>
<dbReference type="EMBL" id="RRCT01000008">
    <property type="protein sequence ID" value="RQW74593.1"/>
    <property type="molecule type" value="Genomic_DNA"/>
</dbReference>
<dbReference type="InterPro" id="IPR020845">
    <property type="entry name" value="AMP-binding_CS"/>
</dbReference>
<evidence type="ECO:0000256" key="1">
    <source>
        <dbReference type="ARBA" id="ARBA00006432"/>
    </source>
</evidence>
<evidence type="ECO:0000256" key="2">
    <source>
        <dbReference type="ARBA" id="ARBA00022598"/>
    </source>
</evidence>
<comment type="caution">
    <text evidence="5">The sequence shown here is derived from an EMBL/GenBank/DDBJ whole genome shotgun (WGS) entry which is preliminary data.</text>
</comment>
<gene>
    <name evidence="5" type="ORF">EBB45_10180</name>
</gene>
<dbReference type="PANTHER" id="PTHR43767">
    <property type="entry name" value="LONG-CHAIN-FATTY-ACID--COA LIGASE"/>
    <property type="match status" value="1"/>
</dbReference>
<reference evidence="5 6" key="1">
    <citation type="journal article" date="2013" name="J. Microbiol.">
        <title>Lysinibacillus chungkukjangi sp. nov., isolated from Chungkukjang, Korean fermented soybean food.</title>
        <authorList>
            <person name="Kim S.J."/>
            <person name="Jang Y.H."/>
            <person name="Hamada M."/>
            <person name="Ahn J.H."/>
            <person name="Weon H.Y."/>
            <person name="Suzuki K."/>
            <person name="Whang K.S."/>
            <person name="Kwon S.W."/>
        </authorList>
    </citation>
    <scope>NUCLEOTIDE SEQUENCE [LARGE SCALE GENOMIC DNA]</scope>
    <source>
        <strain evidence="5 6">MCCC 1A12701</strain>
    </source>
</reference>
<feature type="domain" description="AMP-dependent synthetase/ligase" evidence="3">
    <location>
        <begin position="8"/>
        <end position="380"/>
    </location>
</feature>
<dbReference type="FunFam" id="3.30.300.30:FF:000008">
    <property type="entry name" value="2,3-dihydroxybenzoate-AMP ligase"/>
    <property type="match status" value="1"/>
</dbReference>
<name>A0A3N9UE45_9BACI</name>
<dbReference type="SUPFAM" id="SSF56801">
    <property type="entry name" value="Acetyl-CoA synthetase-like"/>
    <property type="match status" value="1"/>
</dbReference>
<dbReference type="InterPro" id="IPR042099">
    <property type="entry name" value="ANL_N_sf"/>
</dbReference>
<organism evidence="5 6">
    <name type="scientific">Lysinibacillus composti</name>
    <dbReference type="NCBI Taxonomy" id="720633"/>
    <lineage>
        <taxon>Bacteria</taxon>
        <taxon>Bacillati</taxon>
        <taxon>Bacillota</taxon>
        <taxon>Bacilli</taxon>
        <taxon>Bacillales</taxon>
        <taxon>Bacillaceae</taxon>
        <taxon>Lysinibacillus</taxon>
    </lineage>
</organism>